<dbReference type="AlphaFoldDB" id="A0A426XNT0"/>
<name>A0A426XNT0_ENSVE</name>
<evidence type="ECO:0000313" key="3">
    <source>
        <dbReference type="Proteomes" id="UP000287651"/>
    </source>
</evidence>
<dbReference type="Proteomes" id="UP000287651">
    <property type="component" value="Unassembled WGS sequence"/>
</dbReference>
<protein>
    <submittedName>
        <fullName evidence="2">Uncharacterized protein</fullName>
    </submittedName>
</protein>
<evidence type="ECO:0000313" key="2">
    <source>
        <dbReference type="EMBL" id="RRT41157.1"/>
    </source>
</evidence>
<evidence type="ECO:0000256" key="1">
    <source>
        <dbReference type="SAM" id="MobiDB-lite"/>
    </source>
</evidence>
<reference evidence="2 3" key="1">
    <citation type="journal article" date="2014" name="Agronomy (Basel)">
        <title>A Draft Genome Sequence for Ensete ventricosum, the Drought-Tolerant Tree Against Hunger.</title>
        <authorList>
            <person name="Harrison J."/>
            <person name="Moore K.A."/>
            <person name="Paszkiewicz K."/>
            <person name="Jones T."/>
            <person name="Grant M."/>
            <person name="Ambacheew D."/>
            <person name="Muzemil S."/>
            <person name="Studholme D.J."/>
        </authorList>
    </citation>
    <scope>NUCLEOTIDE SEQUENCE [LARGE SCALE GENOMIC DNA]</scope>
</reference>
<feature type="region of interest" description="Disordered" evidence="1">
    <location>
        <begin position="1"/>
        <end position="78"/>
    </location>
</feature>
<gene>
    <name evidence="2" type="ORF">B296_00053704</name>
</gene>
<comment type="caution">
    <text evidence="2">The sequence shown here is derived from an EMBL/GenBank/DDBJ whole genome shotgun (WGS) entry which is preliminary data.</text>
</comment>
<dbReference type="EMBL" id="AMZH03018812">
    <property type="protein sequence ID" value="RRT41157.1"/>
    <property type="molecule type" value="Genomic_DNA"/>
</dbReference>
<accession>A0A426XNT0</accession>
<feature type="compositionally biased region" description="Low complexity" evidence="1">
    <location>
        <begin position="30"/>
        <end position="41"/>
    </location>
</feature>
<sequence length="91" mass="9647">MQQGPRTGLPQAVDRNRGGSNRAGKQPPCAVEAAQAAASHATGGSPRLPMVTYQWPVARRPPRRPQPRVGDRAGRSRVLAVAQAATTTVRN</sequence>
<proteinExistence type="predicted"/>
<organism evidence="2 3">
    <name type="scientific">Ensete ventricosum</name>
    <name type="common">Abyssinian banana</name>
    <name type="synonym">Musa ensete</name>
    <dbReference type="NCBI Taxonomy" id="4639"/>
    <lineage>
        <taxon>Eukaryota</taxon>
        <taxon>Viridiplantae</taxon>
        <taxon>Streptophyta</taxon>
        <taxon>Embryophyta</taxon>
        <taxon>Tracheophyta</taxon>
        <taxon>Spermatophyta</taxon>
        <taxon>Magnoliopsida</taxon>
        <taxon>Liliopsida</taxon>
        <taxon>Zingiberales</taxon>
        <taxon>Musaceae</taxon>
        <taxon>Ensete</taxon>
    </lineage>
</organism>